<gene>
    <name evidence="1" type="ORF">EUA93_00550</name>
</gene>
<dbReference type="Proteomes" id="UP000294071">
    <property type="component" value="Unassembled WGS sequence"/>
</dbReference>
<reference evidence="1 2" key="1">
    <citation type="submission" date="2019-01" db="EMBL/GenBank/DDBJ databases">
        <title>Novel species of Nocardioides.</title>
        <authorList>
            <person name="Liu Q."/>
            <person name="Xin Y.-H."/>
        </authorList>
    </citation>
    <scope>NUCLEOTIDE SEQUENCE [LARGE SCALE GENOMIC DNA]</scope>
    <source>
        <strain evidence="1 2">CGMCC 4.6882</strain>
    </source>
</reference>
<protein>
    <submittedName>
        <fullName evidence="1">DUF2877 domain-containing protein</fullName>
    </submittedName>
</protein>
<accession>A0A4V1RKP2</accession>
<dbReference type="Pfam" id="PF11392">
    <property type="entry name" value="AllH"/>
    <property type="match status" value="1"/>
</dbReference>
<name>A0A4V1RKP2_9ACTN</name>
<dbReference type="InterPro" id="IPR021530">
    <property type="entry name" value="AllH-like"/>
</dbReference>
<dbReference type="OrthoDB" id="4933449at2"/>
<dbReference type="AlphaFoldDB" id="A0A4V1RKP2"/>
<keyword evidence="2" id="KW-1185">Reference proteome</keyword>
<sequence length="292" mass="30499">MHRRARAPRRRPGRLSSLGPLLPLACQELTSASVSWPDSVGEVIPRHVPRSIGAAAPTRVAERLAEAVDGPRDVLHASATALYVDLDGWCLGLVSASATRVPCALWSTLDDLTPLAGRPVVVSDGTLVVGDCEVRVARLVDPRITRVGRHDTCSAKHSDAVTSRLDGLELPAEGRLTEPDLDRLIGRGPGLTPLGDDVVAGWLATRAALGRDDEAITDGVRRRLGATTLLSATLLDCAIRGEALPQLAAWLAHPTATTEQALLAVGATSGAGLMAGAELALTSLEEKSGRAA</sequence>
<proteinExistence type="predicted"/>
<evidence type="ECO:0000313" key="2">
    <source>
        <dbReference type="Proteomes" id="UP000294071"/>
    </source>
</evidence>
<comment type="caution">
    <text evidence="1">The sequence shown here is derived from an EMBL/GenBank/DDBJ whole genome shotgun (WGS) entry which is preliminary data.</text>
</comment>
<evidence type="ECO:0000313" key="1">
    <source>
        <dbReference type="EMBL" id="RYB92972.1"/>
    </source>
</evidence>
<organism evidence="1 2">
    <name type="scientific">Nocardioides oleivorans</name>
    <dbReference type="NCBI Taxonomy" id="273676"/>
    <lineage>
        <taxon>Bacteria</taxon>
        <taxon>Bacillati</taxon>
        <taxon>Actinomycetota</taxon>
        <taxon>Actinomycetes</taxon>
        <taxon>Propionibacteriales</taxon>
        <taxon>Nocardioidaceae</taxon>
        <taxon>Nocardioides</taxon>
    </lineage>
</organism>
<dbReference type="EMBL" id="SDWT01000001">
    <property type="protein sequence ID" value="RYB92972.1"/>
    <property type="molecule type" value="Genomic_DNA"/>
</dbReference>